<name>A0A8H7RVG8_9FUNG</name>
<dbReference type="Pfam" id="PF13855">
    <property type="entry name" value="LRR_8"/>
    <property type="match status" value="1"/>
</dbReference>
<dbReference type="OrthoDB" id="660555at2759"/>
<protein>
    <submittedName>
        <fullName evidence="4">Uncharacterized protein</fullName>
    </submittedName>
</protein>
<comment type="caution">
    <text evidence="4">The sequence shown here is derived from an EMBL/GenBank/DDBJ whole genome shotgun (WGS) entry which is preliminary data.</text>
</comment>
<dbReference type="GO" id="GO:0005737">
    <property type="term" value="C:cytoplasm"/>
    <property type="evidence" value="ECO:0007669"/>
    <property type="project" value="TreeGrafter"/>
</dbReference>
<dbReference type="Gene3D" id="3.80.10.10">
    <property type="entry name" value="Ribonuclease Inhibitor"/>
    <property type="match status" value="2"/>
</dbReference>
<evidence type="ECO:0000256" key="2">
    <source>
        <dbReference type="ARBA" id="ARBA00022737"/>
    </source>
</evidence>
<feature type="region of interest" description="Disordered" evidence="3">
    <location>
        <begin position="403"/>
        <end position="468"/>
    </location>
</feature>
<keyword evidence="1" id="KW-0433">Leucine-rich repeat</keyword>
<feature type="compositionally biased region" description="Low complexity" evidence="3">
    <location>
        <begin position="434"/>
        <end position="451"/>
    </location>
</feature>
<dbReference type="SMART" id="SM00364">
    <property type="entry name" value="LRR_BAC"/>
    <property type="match status" value="8"/>
</dbReference>
<feature type="region of interest" description="Disordered" evidence="3">
    <location>
        <begin position="495"/>
        <end position="522"/>
    </location>
</feature>
<dbReference type="Proteomes" id="UP000646827">
    <property type="component" value="Unassembled WGS sequence"/>
</dbReference>
<proteinExistence type="predicted"/>
<feature type="compositionally biased region" description="Polar residues" evidence="3">
    <location>
        <begin position="499"/>
        <end position="508"/>
    </location>
</feature>
<evidence type="ECO:0000256" key="3">
    <source>
        <dbReference type="SAM" id="MobiDB-lite"/>
    </source>
</evidence>
<dbReference type="InterPro" id="IPR003591">
    <property type="entry name" value="Leu-rich_rpt_typical-subtyp"/>
</dbReference>
<keyword evidence="2" id="KW-0677">Repeat</keyword>
<dbReference type="PROSITE" id="PS51450">
    <property type="entry name" value="LRR"/>
    <property type="match status" value="3"/>
</dbReference>
<evidence type="ECO:0000313" key="4">
    <source>
        <dbReference type="EMBL" id="KAG2217789.1"/>
    </source>
</evidence>
<organism evidence="4 5">
    <name type="scientific">Circinella minor</name>
    <dbReference type="NCBI Taxonomy" id="1195481"/>
    <lineage>
        <taxon>Eukaryota</taxon>
        <taxon>Fungi</taxon>
        <taxon>Fungi incertae sedis</taxon>
        <taxon>Mucoromycota</taxon>
        <taxon>Mucoromycotina</taxon>
        <taxon>Mucoromycetes</taxon>
        <taxon>Mucorales</taxon>
        <taxon>Lichtheimiaceae</taxon>
        <taxon>Circinella</taxon>
    </lineage>
</organism>
<reference evidence="4 5" key="1">
    <citation type="submission" date="2020-12" db="EMBL/GenBank/DDBJ databases">
        <title>Metabolic potential, ecology and presence of endohyphal bacteria is reflected in genomic diversity of Mucoromycotina.</title>
        <authorList>
            <person name="Muszewska A."/>
            <person name="Okrasinska A."/>
            <person name="Steczkiewicz K."/>
            <person name="Drgas O."/>
            <person name="Orlowska M."/>
            <person name="Perlinska-Lenart U."/>
            <person name="Aleksandrzak-Piekarczyk T."/>
            <person name="Szatraj K."/>
            <person name="Zielenkiewicz U."/>
            <person name="Pilsyk S."/>
            <person name="Malc E."/>
            <person name="Mieczkowski P."/>
            <person name="Kruszewska J.S."/>
            <person name="Biernat P."/>
            <person name="Pawlowska J."/>
        </authorList>
    </citation>
    <scope>NUCLEOTIDE SEQUENCE [LARGE SCALE GENOMIC DNA]</scope>
    <source>
        <strain evidence="4 5">CBS 142.35</strain>
    </source>
</reference>
<feature type="compositionally biased region" description="Basic and acidic residues" evidence="3">
    <location>
        <begin position="452"/>
        <end position="463"/>
    </location>
</feature>
<accession>A0A8H7RVG8</accession>
<sequence>MALTYLAGGRTLTGVILQSTWHQQNNSSSSASTTVSPTLRPLVSAIGELSSFLIRQTFSPPPTPDINTSFENSIQEPFSLTSSLSSTSRSQEKAYAFCDTSYESTTTTTNHYITTSMETRHNHNNNDKKELSLFLTKKEEKEITTTTTTRSDESLILRRVGADAITRTLGTISNYVINHLVDLNLTRNNLTELPDILSNVCPHLKFLNVSFNLFTMIPPVLFQMHQLISLNLADNQITEISPEFPSALPYLKHLILFGNLLTYLPETIQNWTQLTCLQLGSEFSGNQLTELPNHWPPSIQVLNISHNRLCHLHSLTGLKKLITLDASYNQLHSLGEKLIEWQQIKTIHVSNNRLTWLPSDIVELDTLKLLDVSYNLINVFPEGLLENSSLDVVITGNPLSYPGQQSVGPLLPEGVEQQQQQQQQRQRRRRRSTHSSISSSSLSSDSENNSSDSDRSNDEHVEQVEESYEDNIRNEYNNYSYNNSQSNILLNHLSSSSSTEQYQQEQAVNKNNNNSNNHDPGVNSLYEIAFRQILQSSSSSPDSKRRMVIPTHYLPTHLSHIHQQGENFTCVVCKGPFLREWISSTYLRNYRGYPSVARNIRFCSRQCLKRHSERAKEIAERRPATMMNRPPLPTPIDFGSFEWIVAAADAAKEQQAIEEDWF</sequence>
<dbReference type="EMBL" id="JAEPRB010000272">
    <property type="protein sequence ID" value="KAG2217789.1"/>
    <property type="molecule type" value="Genomic_DNA"/>
</dbReference>
<dbReference type="InterPro" id="IPR050216">
    <property type="entry name" value="LRR_domain-containing"/>
</dbReference>
<dbReference type="InterPro" id="IPR032675">
    <property type="entry name" value="LRR_dom_sf"/>
</dbReference>
<evidence type="ECO:0000313" key="5">
    <source>
        <dbReference type="Proteomes" id="UP000646827"/>
    </source>
</evidence>
<dbReference type="AlphaFoldDB" id="A0A8H7RVG8"/>
<dbReference type="InterPro" id="IPR001611">
    <property type="entry name" value="Leu-rich_rpt"/>
</dbReference>
<evidence type="ECO:0000256" key="1">
    <source>
        <dbReference type="ARBA" id="ARBA00022614"/>
    </source>
</evidence>
<keyword evidence="5" id="KW-1185">Reference proteome</keyword>
<dbReference type="PANTHER" id="PTHR48051:SF1">
    <property type="entry name" value="RAS SUPPRESSOR PROTEIN 1"/>
    <property type="match status" value="1"/>
</dbReference>
<dbReference type="SUPFAM" id="SSF52058">
    <property type="entry name" value="L domain-like"/>
    <property type="match status" value="1"/>
</dbReference>
<gene>
    <name evidence="4" type="ORF">INT45_001114</name>
</gene>
<dbReference type="SMART" id="SM00369">
    <property type="entry name" value="LRR_TYP"/>
    <property type="match status" value="6"/>
</dbReference>
<dbReference type="PANTHER" id="PTHR48051">
    <property type="match status" value="1"/>
</dbReference>